<sequence>MFESKNGLAISLDEATQKELNSFLMDEQQKAMFHSQVSDFTKTCWDKCITRIRPQLDSADRECVSNCLDRFLDATELILQNISQK</sequence>
<accession>F4NSL2</accession>
<dbReference type="STRING" id="684364.F4NSL2"/>
<evidence type="ECO:0000259" key="6">
    <source>
        <dbReference type="Pfam" id="PF02953"/>
    </source>
</evidence>
<comment type="similarity">
    <text evidence="1 5">Belongs to the small Tim family.</text>
</comment>
<dbReference type="SUPFAM" id="SSF144122">
    <property type="entry name" value="Tim10-like"/>
    <property type="match status" value="1"/>
</dbReference>
<protein>
    <recommendedName>
        <fullName evidence="5">Mitochondrial import inner membrane translocase subunit</fullName>
    </recommendedName>
</protein>
<dbReference type="Proteomes" id="UP000007241">
    <property type="component" value="Unassembled WGS sequence"/>
</dbReference>
<evidence type="ECO:0000313" key="7">
    <source>
        <dbReference type="EMBL" id="EGF83838.1"/>
    </source>
</evidence>
<keyword evidence="2 5" id="KW-0472">Membrane</keyword>
<dbReference type="Pfam" id="PF02953">
    <property type="entry name" value="zf-Tim10_DDP"/>
    <property type="match status" value="1"/>
</dbReference>
<keyword evidence="8" id="KW-1185">Reference proteome</keyword>
<keyword evidence="5" id="KW-0496">Mitochondrion</keyword>
<dbReference type="HOGENOM" id="CLU_141397_1_0_1"/>
<keyword evidence="5" id="KW-1015">Disulfide bond</keyword>
<comment type="subcellular location">
    <subcellularLocation>
        <location evidence="5">Mitochondrion inner membrane</location>
        <topology evidence="5">Peripheral membrane protein</topology>
        <orientation evidence="5">Intermembrane side</orientation>
    </subcellularLocation>
</comment>
<name>F4NSL2_BATDJ</name>
<evidence type="ECO:0000256" key="5">
    <source>
        <dbReference type="RuleBase" id="RU367043"/>
    </source>
</evidence>
<comment type="domain">
    <text evidence="5">The twin CX3C motif contains 4 conserved Cys residues that form 2 disulfide bonds in the mitochondrial intermembrane space.</text>
</comment>
<dbReference type="OrthoDB" id="344165at2759"/>
<keyword evidence="5" id="KW-0143">Chaperone</keyword>
<gene>
    <name evidence="7" type="ORF">BATDEDRAFT_85581</name>
</gene>
<evidence type="ECO:0000256" key="2">
    <source>
        <dbReference type="ARBA" id="ARBA00022792"/>
    </source>
</evidence>
<organism evidence="7 8">
    <name type="scientific">Batrachochytrium dendrobatidis (strain JAM81 / FGSC 10211)</name>
    <name type="common">Frog chytrid fungus</name>
    <dbReference type="NCBI Taxonomy" id="684364"/>
    <lineage>
        <taxon>Eukaryota</taxon>
        <taxon>Fungi</taxon>
        <taxon>Fungi incertae sedis</taxon>
        <taxon>Chytridiomycota</taxon>
        <taxon>Chytridiomycota incertae sedis</taxon>
        <taxon>Chytridiomycetes</taxon>
        <taxon>Rhizophydiales</taxon>
        <taxon>Rhizophydiales incertae sedis</taxon>
        <taxon>Batrachochytrium</taxon>
    </lineage>
</organism>
<feature type="domain" description="Tim10-like" evidence="6">
    <location>
        <begin position="23"/>
        <end position="82"/>
    </location>
</feature>
<keyword evidence="3 5" id="KW-0653">Protein transport</keyword>
<keyword evidence="5" id="KW-0813">Transport</keyword>
<evidence type="ECO:0000256" key="3">
    <source>
        <dbReference type="ARBA" id="ARBA00022927"/>
    </source>
</evidence>
<proteinExistence type="inferred from homology"/>
<dbReference type="AlphaFoldDB" id="F4NSL2"/>
<dbReference type="InterPro" id="IPR035427">
    <property type="entry name" value="Tim10-like_dom_sf"/>
</dbReference>
<dbReference type="RefSeq" id="XP_006676240.1">
    <property type="nucleotide sequence ID" value="XM_006676177.1"/>
</dbReference>
<evidence type="ECO:0000256" key="1">
    <source>
        <dbReference type="ARBA" id="ARBA00006720"/>
    </source>
</evidence>
<comment type="subunit">
    <text evidence="5">Heterohexamer.</text>
</comment>
<keyword evidence="4 5" id="KW-0811">Translocation</keyword>
<dbReference type="OMA" id="WDVCFAD"/>
<dbReference type="EMBL" id="GL882879">
    <property type="protein sequence ID" value="EGF83838.1"/>
    <property type="molecule type" value="Genomic_DNA"/>
</dbReference>
<evidence type="ECO:0000313" key="8">
    <source>
        <dbReference type="Proteomes" id="UP000007241"/>
    </source>
</evidence>
<reference evidence="7 8" key="1">
    <citation type="submission" date="2009-12" db="EMBL/GenBank/DDBJ databases">
        <title>The draft genome of Batrachochytrium dendrobatidis.</title>
        <authorList>
            <consortium name="US DOE Joint Genome Institute (JGI-PGF)"/>
            <person name="Kuo A."/>
            <person name="Salamov A."/>
            <person name="Schmutz J."/>
            <person name="Lucas S."/>
            <person name="Pitluck S."/>
            <person name="Rosenblum E."/>
            <person name="Stajich J."/>
            <person name="Eisen M."/>
            <person name="Grigoriev I.V."/>
        </authorList>
    </citation>
    <scope>NUCLEOTIDE SEQUENCE [LARGE SCALE GENOMIC DNA]</scope>
    <source>
        <strain evidence="8">JAM81 / FGSC 10211</strain>
    </source>
</reference>
<dbReference type="GO" id="GO:0005743">
    <property type="term" value="C:mitochondrial inner membrane"/>
    <property type="evidence" value="ECO:0007669"/>
    <property type="project" value="UniProtKB-SubCell"/>
</dbReference>
<dbReference type="Gene3D" id="1.10.287.810">
    <property type="entry name" value="Mitochondrial import inner membrane translocase subunit tim13 like domains"/>
    <property type="match status" value="1"/>
</dbReference>
<dbReference type="FunCoup" id="F4NSL2">
    <property type="interactions" value="131"/>
</dbReference>
<dbReference type="GeneID" id="18242123"/>
<comment type="function">
    <text evidence="5">Mitochondrial intermembrane chaperone that participates in the import and insertion of some multi-pass transmembrane proteins into the mitochondrial inner membrane. Also required for the transfer of beta-barrel precursors from the TOM complex to the sorting and assembly machinery (SAM complex) of the outer membrane. Acts as a chaperone-like protein that protects the hydrophobic precursors from aggregation and guide them through the mitochondrial intermembrane space.</text>
</comment>
<dbReference type="InterPro" id="IPR004217">
    <property type="entry name" value="Tim10-like"/>
</dbReference>
<keyword evidence="2 5" id="KW-0999">Mitochondrion inner membrane</keyword>
<evidence type="ECO:0000256" key="4">
    <source>
        <dbReference type="ARBA" id="ARBA00023010"/>
    </source>
</evidence>
<dbReference type="InParanoid" id="F4NSL2"/>
<dbReference type="GO" id="GO:0015031">
    <property type="term" value="P:protein transport"/>
    <property type="evidence" value="ECO:0007669"/>
    <property type="project" value="UniProtKB-KW"/>
</dbReference>